<name>A0A1G1VD08_9BACT</name>
<accession>A0A1G1VD08</accession>
<comment type="caution">
    <text evidence="1">The sequence shown here is derived from an EMBL/GenBank/DDBJ whole genome shotgun (WGS) entry which is preliminary data.</text>
</comment>
<protein>
    <submittedName>
        <fullName evidence="1">Uncharacterized protein</fullName>
    </submittedName>
</protein>
<dbReference type="Proteomes" id="UP000178659">
    <property type="component" value="Unassembled WGS sequence"/>
</dbReference>
<evidence type="ECO:0000313" key="2">
    <source>
        <dbReference type="Proteomes" id="UP000178659"/>
    </source>
</evidence>
<proteinExistence type="predicted"/>
<evidence type="ECO:0000313" key="1">
    <source>
        <dbReference type="EMBL" id="OGY13308.1"/>
    </source>
</evidence>
<sequence length="60" mass="6841">MSLDWLCAGGGAQSSAKPFLYETASCRSEKEQKTRERENFGFLERSLLASSLKELLRERK</sequence>
<reference evidence="1 2" key="1">
    <citation type="journal article" date="2016" name="Nat. Commun.">
        <title>Thousands of microbial genomes shed light on interconnected biogeochemical processes in an aquifer system.</title>
        <authorList>
            <person name="Anantharaman K."/>
            <person name="Brown C.T."/>
            <person name="Hug L.A."/>
            <person name="Sharon I."/>
            <person name="Castelle C.J."/>
            <person name="Probst A.J."/>
            <person name="Thomas B.C."/>
            <person name="Singh A."/>
            <person name="Wilkins M.J."/>
            <person name="Karaoz U."/>
            <person name="Brodie E.L."/>
            <person name="Williams K.H."/>
            <person name="Hubbard S.S."/>
            <person name="Banfield J.F."/>
        </authorList>
    </citation>
    <scope>NUCLEOTIDE SEQUENCE [LARGE SCALE GENOMIC DNA]</scope>
</reference>
<dbReference type="AlphaFoldDB" id="A0A1G1VD08"/>
<gene>
    <name evidence="1" type="ORF">A3A77_02675</name>
</gene>
<dbReference type="EMBL" id="MHCC01000017">
    <property type="protein sequence ID" value="OGY13308.1"/>
    <property type="molecule type" value="Genomic_DNA"/>
</dbReference>
<organism evidence="1 2">
    <name type="scientific">Candidatus Blackburnbacteria bacterium RIFCSPLOWO2_01_FULL_40_20</name>
    <dbReference type="NCBI Taxonomy" id="1797519"/>
    <lineage>
        <taxon>Bacteria</taxon>
        <taxon>Candidatus Blackburniibacteriota</taxon>
    </lineage>
</organism>